<sequence length="292" mass="32878">MSTKVVPAYHAGSWYPIGQELKEMLDESFSNANVSQDKKGIVKAIIAPHAGYVYSVATASYAYKAIDPSNFDRVVILGPSHRIYVKKCTIAAADGCETPYGTVPIDRKAADELLQKYPDSFQVLSIDQSAKEHSLEMQLPLLKYVFGDKPFSVIPIMIGDLKEAQHKQVVEALTPIISDPKTLLVISSDFCHWGNNFDYFYLPKEIEKSEPVYKRIERLDKMAWEYVKDHDPKGFTKYISETENTICGYVPITMAMEILVNYDAEFPHYSQSSHAKSKHDSSVSYSAGILRI</sequence>
<dbReference type="AlphaFoldDB" id="A2DDC6"/>
<dbReference type="KEGG" id="tva:5467155"/>
<dbReference type="CDD" id="cd07361">
    <property type="entry name" value="MEMO_like"/>
    <property type="match status" value="1"/>
</dbReference>
<dbReference type="RefSeq" id="XP_001582591.1">
    <property type="nucleotide sequence ID" value="XM_001582541.1"/>
</dbReference>
<proteinExistence type="inferred from homology"/>
<dbReference type="HAMAP" id="MF_00055">
    <property type="entry name" value="MEMO1"/>
    <property type="match status" value="1"/>
</dbReference>
<dbReference type="eggNOG" id="KOG3086">
    <property type="taxonomic scope" value="Eukaryota"/>
</dbReference>
<organism evidence="3 4">
    <name type="scientific">Trichomonas vaginalis (strain ATCC PRA-98 / G3)</name>
    <dbReference type="NCBI Taxonomy" id="412133"/>
    <lineage>
        <taxon>Eukaryota</taxon>
        <taxon>Metamonada</taxon>
        <taxon>Parabasalia</taxon>
        <taxon>Trichomonadida</taxon>
        <taxon>Trichomonadidae</taxon>
        <taxon>Trichomonas</taxon>
    </lineage>
</organism>
<dbReference type="VEuPathDB" id="TrichDB:TVAG_013700"/>
<evidence type="ECO:0000313" key="4">
    <source>
        <dbReference type="Proteomes" id="UP000001542"/>
    </source>
</evidence>
<dbReference type="PANTHER" id="PTHR11060:SF0">
    <property type="entry name" value="PROTEIN MEMO1"/>
    <property type="match status" value="1"/>
</dbReference>
<evidence type="ECO:0000256" key="2">
    <source>
        <dbReference type="SAM" id="MobiDB-lite"/>
    </source>
</evidence>
<reference evidence="3" key="2">
    <citation type="journal article" date="2007" name="Science">
        <title>Draft genome sequence of the sexually transmitted pathogen Trichomonas vaginalis.</title>
        <authorList>
            <person name="Carlton J.M."/>
            <person name="Hirt R.P."/>
            <person name="Silva J.C."/>
            <person name="Delcher A.L."/>
            <person name="Schatz M."/>
            <person name="Zhao Q."/>
            <person name="Wortman J.R."/>
            <person name="Bidwell S.L."/>
            <person name="Alsmark U.C.M."/>
            <person name="Besteiro S."/>
            <person name="Sicheritz-Ponten T."/>
            <person name="Noel C.J."/>
            <person name="Dacks J.B."/>
            <person name="Foster P.G."/>
            <person name="Simillion C."/>
            <person name="Van de Peer Y."/>
            <person name="Miranda-Saavedra D."/>
            <person name="Barton G.J."/>
            <person name="Westrop G.D."/>
            <person name="Mueller S."/>
            <person name="Dessi D."/>
            <person name="Fiori P.L."/>
            <person name="Ren Q."/>
            <person name="Paulsen I."/>
            <person name="Zhang H."/>
            <person name="Bastida-Corcuera F.D."/>
            <person name="Simoes-Barbosa A."/>
            <person name="Brown M.T."/>
            <person name="Hayes R.D."/>
            <person name="Mukherjee M."/>
            <person name="Okumura C.Y."/>
            <person name="Schneider R."/>
            <person name="Smith A.J."/>
            <person name="Vanacova S."/>
            <person name="Villalvazo M."/>
            <person name="Haas B.J."/>
            <person name="Pertea M."/>
            <person name="Feldblyum T.V."/>
            <person name="Utterback T.R."/>
            <person name="Shu C.L."/>
            <person name="Osoegawa K."/>
            <person name="de Jong P.J."/>
            <person name="Hrdy I."/>
            <person name="Horvathova L."/>
            <person name="Zubacova Z."/>
            <person name="Dolezal P."/>
            <person name="Malik S.B."/>
            <person name="Logsdon J.M. Jr."/>
            <person name="Henze K."/>
            <person name="Gupta A."/>
            <person name="Wang C.C."/>
            <person name="Dunne R.L."/>
            <person name="Upcroft J.A."/>
            <person name="Upcroft P."/>
            <person name="White O."/>
            <person name="Salzberg S.L."/>
            <person name="Tang P."/>
            <person name="Chiu C.-H."/>
            <person name="Lee Y.-S."/>
            <person name="Embley T.M."/>
            <person name="Coombs G.H."/>
            <person name="Mottram J.C."/>
            <person name="Tachezy J."/>
            <person name="Fraser-Liggett C.M."/>
            <person name="Johnson P.J."/>
        </authorList>
    </citation>
    <scope>NUCLEOTIDE SEQUENCE [LARGE SCALE GENOMIC DNA]</scope>
    <source>
        <strain evidence="3">G3</strain>
    </source>
</reference>
<gene>
    <name evidence="3" type="ORF">TVAG_013700</name>
</gene>
<dbReference type="Pfam" id="PF01875">
    <property type="entry name" value="Memo"/>
    <property type="match status" value="1"/>
</dbReference>
<accession>A2DDC6</accession>
<name>A2DDC6_TRIV3</name>
<dbReference type="InterPro" id="IPR002737">
    <property type="entry name" value="MEMO1_fam"/>
</dbReference>
<dbReference type="OMA" id="MHLPYIH"/>
<protein>
    <recommendedName>
        <fullName evidence="5">MEMO1 family protein</fullName>
    </recommendedName>
</protein>
<evidence type="ECO:0000313" key="3">
    <source>
        <dbReference type="EMBL" id="EAY21605.1"/>
    </source>
</evidence>
<dbReference type="NCBIfam" id="TIGR04336">
    <property type="entry name" value="AmmeMemoSam_B"/>
    <property type="match status" value="1"/>
</dbReference>
<keyword evidence="4" id="KW-1185">Reference proteome</keyword>
<dbReference type="FunCoup" id="A2DDC6">
    <property type="interactions" value="237"/>
</dbReference>
<dbReference type="Gene3D" id="3.40.830.10">
    <property type="entry name" value="LigB-like"/>
    <property type="match status" value="1"/>
</dbReference>
<evidence type="ECO:0000256" key="1">
    <source>
        <dbReference type="ARBA" id="ARBA00006315"/>
    </source>
</evidence>
<dbReference type="InParanoid" id="A2DDC6"/>
<dbReference type="SMR" id="A2DDC6"/>
<dbReference type="VEuPathDB" id="TrichDB:TVAGG3_0986630"/>
<dbReference type="PANTHER" id="PTHR11060">
    <property type="entry name" value="PROTEIN MEMO1"/>
    <property type="match status" value="1"/>
</dbReference>
<dbReference type="OrthoDB" id="417112at2759"/>
<dbReference type="EMBL" id="DS113189">
    <property type="protein sequence ID" value="EAY21605.1"/>
    <property type="molecule type" value="Genomic_DNA"/>
</dbReference>
<feature type="region of interest" description="Disordered" evidence="2">
    <location>
        <begin position="272"/>
        <end position="292"/>
    </location>
</feature>
<dbReference type="Proteomes" id="UP000001542">
    <property type="component" value="Unassembled WGS sequence"/>
</dbReference>
<dbReference type="STRING" id="5722.A2DDC6"/>
<comment type="similarity">
    <text evidence="1">Belongs to the MEMO1 family.</text>
</comment>
<evidence type="ECO:0008006" key="5">
    <source>
        <dbReference type="Google" id="ProtNLM"/>
    </source>
</evidence>
<reference evidence="3" key="1">
    <citation type="submission" date="2006-10" db="EMBL/GenBank/DDBJ databases">
        <authorList>
            <person name="Amadeo P."/>
            <person name="Zhao Q."/>
            <person name="Wortman J."/>
            <person name="Fraser-Liggett C."/>
            <person name="Carlton J."/>
        </authorList>
    </citation>
    <scope>NUCLEOTIDE SEQUENCE</scope>
    <source>
        <strain evidence="3">G3</strain>
    </source>
</reference>